<feature type="domain" description="DUF6843" evidence="2">
    <location>
        <begin position="188"/>
        <end position="270"/>
    </location>
</feature>
<dbReference type="Pfam" id="PF20862">
    <property type="entry name" value="DUF6843"/>
    <property type="match status" value="2"/>
</dbReference>
<evidence type="ECO:0000313" key="3">
    <source>
        <dbReference type="EMBL" id="MBE0456068.1"/>
    </source>
</evidence>
<comment type="caution">
    <text evidence="3">The sequence shown here is derived from an EMBL/GenBank/DDBJ whole genome shotgun (WGS) entry which is preliminary data.</text>
</comment>
<dbReference type="Proteomes" id="UP000707245">
    <property type="component" value="Unassembled WGS sequence"/>
</dbReference>
<evidence type="ECO:0000313" key="4">
    <source>
        <dbReference type="Proteomes" id="UP000707245"/>
    </source>
</evidence>
<evidence type="ECO:0000259" key="2">
    <source>
        <dbReference type="Pfam" id="PF20862"/>
    </source>
</evidence>
<name>A0ABR9FGA8_9GAMM</name>
<feature type="domain" description="DUF6843" evidence="2">
    <location>
        <begin position="31"/>
        <end position="125"/>
    </location>
</feature>
<reference evidence="3 4" key="1">
    <citation type="submission" date="2020-07" db="EMBL/GenBank/DDBJ databases">
        <title>Halophilic bacteria isolated from french cheeses.</title>
        <authorList>
            <person name="Kothe C.I."/>
            <person name="Farah-Kraiem B."/>
            <person name="Renault P."/>
            <person name="Dridi B."/>
        </authorList>
    </citation>
    <scope>NUCLEOTIDE SEQUENCE [LARGE SCALE GENOMIC DNA]</scope>
    <source>
        <strain evidence="3 4">FME14</strain>
    </source>
</reference>
<accession>A0ABR9FGA8</accession>
<evidence type="ECO:0000256" key="1">
    <source>
        <dbReference type="SAM" id="SignalP"/>
    </source>
</evidence>
<proteinExistence type="predicted"/>
<keyword evidence="1" id="KW-0732">Signal</keyword>
<protein>
    <recommendedName>
        <fullName evidence="2">DUF6843 domain-containing protein</fullName>
    </recommendedName>
</protein>
<dbReference type="InterPro" id="IPR049293">
    <property type="entry name" value="DUF6843"/>
</dbReference>
<organism evidence="3 4">
    <name type="scientific">Pseudoalteromonas prydzensis</name>
    <dbReference type="NCBI Taxonomy" id="182141"/>
    <lineage>
        <taxon>Bacteria</taxon>
        <taxon>Pseudomonadati</taxon>
        <taxon>Pseudomonadota</taxon>
        <taxon>Gammaproteobacteria</taxon>
        <taxon>Alteromonadales</taxon>
        <taxon>Pseudoalteromonadaceae</taxon>
        <taxon>Pseudoalteromonas</taxon>
    </lineage>
</organism>
<sequence>MKSSFNVHFFKMLYMSILIALLSACTEVKKREPAIYLIPDGYVGSLYIIFNAPNGQPPKYEGDSRVYEIPPTGVLVTQMDANEGWIESSRLQYFYVSNTGNRTPISGDSASTEKVSINAEKTRTVYGGGLGHIEPFYGCDVIFQDFTVGTDAEQTDNKNLFDIFDAIKLKNSDGKFFDDMCPNRKRSSPAVYLIPENYKGTFYIVYNAPKGTPAKYENDVPVFSIPPSGLLVTQAKNSAVWEENPPNWYFYYVNNKGDRTPIKGRWHDDIENTSEYRSSTQLTTFHANVGEVVLAKKCSAHAQLFAVGQVSDIFDSQFQFDLRKHLAAVLYEKVCIK</sequence>
<feature type="chain" id="PRO_5047092117" description="DUF6843 domain-containing protein" evidence="1">
    <location>
        <begin position="21"/>
        <end position="337"/>
    </location>
</feature>
<dbReference type="EMBL" id="RRZA01000002">
    <property type="protein sequence ID" value="MBE0456068.1"/>
    <property type="molecule type" value="Genomic_DNA"/>
</dbReference>
<dbReference type="PROSITE" id="PS51257">
    <property type="entry name" value="PROKAR_LIPOPROTEIN"/>
    <property type="match status" value="1"/>
</dbReference>
<keyword evidence="4" id="KW-1185">Reference proteome</keyword>
<dbReference type="RefSeq" id="WP_192540344.1">
    <property type="nucleotide sequence ID" value="NZ_JBQELX010000090.1"/>
</dbReference>
<feature type="signal peptide" evidence="1">
    <location>
        <begin position="1"/>
        <end position="20"/>
    </location>
</feature>
<gene>
    <name evidence="3" type="ORF">EI167_01105</name>
</gene>